<dbReference type="OrthoDB" id="9801699at2"/>
<dbReference type="Gene3D" id="3.50.50.60">
    <property type="entry name" value="FAD/NAD(P)-binding domain"/>
    <property type="match status" value="3"/>
</dbReference>
<evidence type="ECO:0000259" key="4">
    <source>
        <dbReference type="Pfam" id="PF17806"/>
    </source>
</evidence>
<gene>
    <name evidence="5" type="ORF">FJU30_01965</name>
    <name evidence="6" type="ORF">FJU30_02800</name>
</gene>
<evidence type="ECO:0000313" key="5">
    <source>
        <dbReference type="EMBL" id="KAA9002782.1"/>
    </source>
</evidence>
<proteinExistence type="predicted"/>
<dbReference type="InterPro" id="IPR041854">
    <property type="entry name" value="BFD-like_2Fe2S-bd_dom_sf"/>
</dbReference>
<dbReference type="Pfam" id="PF07992">
    <property type="entry name" value="Pyr_redox_2"/>
    <property type="match status" value="1"/>
</dbReference>
<keyword evidence="1" id="KW-0560">Oxidoreductase</keyword>
<dbReference type="Proteomes" id="UP000335415">
    <property type="component" value="Unassembled WGS sequence"/>
</dbReference>
<dbReference type="AlphaFoldDB" id="A0A5J5G6R4"/>
<dbReference type="EMBL" id="VYKJ01000001">
    <property type="protein sequence ID" value="KAA9002782.1"/>
    <property type="molecule type" value="Genomic_DNA"/>
</dbReference>
<dbReference type="PRINTS" id="PR00469">
    <property type="entry name" value="PNDRDTASEII"/>
</dbReference>
<dbReference type="CDD" id="cd19946">
    <property type="entry name" value="GlpA-like_Fer2_BFD-like"/>
    <property type="match status" value="1"/>
</dbReference>
<dbReference type="InterPro" id="IPR051691">
    <property type="entry name" value="Metab_Enz_Cyan_OpOx_G3PDH"/>
</dbReference>
<dbReference type="PANTHER" id="PTHR42949">
    <property type="entry name" value="ANAEROBIC GLYCEROL-3-PHOSPHATE DEHYDROGENASE SUBUNIT B"/>
    <property type="match status" value="1"/>
</dbReference>
<dbReference type="PANTHER" id="PTHR42949:SF3">
    <property type="entry name" value="ANAEROBIC GLYCEROL-3-PHOSPHATE DEHYDROGENASE SUBUNIT B"/>
    <property type="match status" value="1"/>
</dbReference>
<dbReference type="InterPro" id="IPR017224">
    <property type="entry name" value="Opine_Oxase_asu/HCN_bsu"/>
</dbReference>
<dbReference type="GO" id="GO:0016491">
    <property type="term" value="F:oxidoreductase activity"/>
    <property type="evidence" value="ECO:0007669"/>
    <property type="project" value="UniProtKB-KW"/>
</dbReference>
<dbReference type="Pfam" id="PF17806">
    <property type="entry name" value="SO_alpha_A3"/>
    <property type="match status" value="1"/>
</dbReference>
<keyword evidence="7" id="KW-1185">Reference proteome</keyword>
<dbReference type="PRINTS" id="PR00368">
    <property type="entry name" value="FADPNR"/>
</dbReference>
<dbReference type="PIRSF" id="PIRSF037495">
    <property type="entry name" value="Opine_OX_OoxA/HcnB"/>
    <property type="match status" value="1"/>
</dbReference>
<protein>
    <submittedName>
        <fullName evidence="5">FAD-dependent oxidoreductase</fullName>
    </submittedName>
</protein>
<evidence type="ECO:0000313" key="7">
    <source>
        <dbReference type="Proteomes" id="UP000335415"/>
    </source>
</evidence>
<evidence type="ECO:0000313" key="6">
    <source>
        <dbReference type="EMBL" id="KAA9002931.1"/>
    </source>
</evidence>
<reference evidence="5 7" key="1">
    <citation type="submission" date="2019-09" db="EMBL/GenBank/DDBJ databases">
        <authorList>
            <person name="Li Y."/>
        </authorList>
    </citation>
    <scope>NUCLEOTIDE SEQUENCE [LARGE SCALE GENOMIC DNA]</scope>
    <source>
        <strain evidence="5 7">L3-3HA</strain>
    </source>
</reference>
<evidence type="ECO:0000259" key="3">
    <source>
        <dbReference type="Pfam" id="PF07992"/>
    </source>
</evidence>
<comment type="caution">
    <text evidence="5">The sequence shown here is derived from an EMBL/GenBank/DDBJ whole genome shotgun (WGS) entry which is preliminary data.</text>
</comment>
<dbReference type="EMBL" id="VYKJ01000001">
    <property type="protein sequence ID" value="KAA9002931.1"/>
    <property type="molecule type" value="Genomic_DNA"/>
</dbReference>
<sequence>MVHDGRMFSVPGAYRRHARPAGLHDASQRRDAHRRSHPPGGRLMTTVDVLIVGAGPAGLAAAREAADAGLSVGLVDENPLPGGQIYRNVTASPLDDPAAVFGSDYLMGRPLADRLPTDRLLYLPATQVWQVTPENVVYLLTQNNGQGASSRAGDGLRQVQARFILLCVGALERPLPLPGWTLPGAMTVGAAQLLMKSAGLLPPQDSVLLGNGPLLLLFAAQVIRAGGRIQAIVETTTPRHYLRALRFLAASARHTPGYLLKGSRLLWDIRQAGIPCFTGASALTIAGEQQVEAVEFEHKGRRRRLATGAVFSHAGVIPATQLAAALGCRLRFDEQHQYWLPELDEWQQTSRPGVFVAGDAAGIIGAGAAPASGRLAVLGIIRAAGIRRAAPPAATQAYSSRIAQLPPDRPDIDPPASAVILSRTAALRRELARHAAIRPFLSALYPPPCVVDEPADDVILCRCEQVSVGDIRAAARAGCAGVNQLKVFTRCGMGACQGRICGAMAASILALTRRQPISDAGYFHARFPLKPITLGAIAASYDDATSSQTEGNPVEKAGGS</sequence>
<dbReference type="Gene3D" id="1.10.10.1100">
    <property type="entry name" value="BFD-like [2Fe-2S]-binding domain"/>
    <property type="match status" value="1"/>
</dbReference>
<evidence type="ECO:0000256" key="2">
    <source>
        <dbReference type="SAM" id="MobiDB-lite"/>
    </source>
</evidence>
<accession>A0A5J5G6R4</accession>
<dbReference type="InterPro" id="IPR036188">
    <property type="entry name" value="FAD/NAD-bd_sf"/>
</dbReference>
<name>A0A5J5G6R4_9GAMM</name>
<dbReference type="InterPro" id="IPR041117">
    <property type="entry name" value="SoxA_A3"/>
</dbReference>
<feature type="region of interest" description="Disordered" evidence="2">
    <location>
        <begin position="18"/>
        <end position="41"/>
    </location>
</feature>
<evidence type="ECO:0000256" key="1">
    <source>
        <dbReference type="ARBA" id="ARBA00023002"/>
    </source>
</evidence>
<dbReference type="SUPFAM" id="SSF51905">
    <property type="entry name" value="FAD/NAD(P)-binding domain"/>
    <property type="match status" value="1"/>
</dbReference>
<feature type="domain" description="FAD/NAD(P)-binding" evidence="3">
    <location>
        <begin position="48"/>
        <end position="363"/>
    </location>
</feature>
<feature type="domain" description="SoxA A3" evidence="4">
    <location>
        <begin position="464"/>
        <end position="539"/>
    </location>
</feature>
<dbReference type="InterPro" id="IPR023753">
    <property type="entry name" value="FAD/NAD-binding_dom"/>
</dbReference>
<organism evidence="5 7">
    <name type="scientific">Affinibrenneria salicis</name>
    <dbReference type="NCBI Taxonomy" id="2590031"/>
    <lineage>
        <taxon>Bacteria</taxon>
        <taxon>Pseudomonadati</taxon>
        <taxon>Pseudomonadota</taxon>
        <taxon>Gammaproteobacteria</taxon>
        <taxon>Enterobacterales</taxon>
        <taxon>Pectobacteriaceae</taxon>
        <taxon>Affinibrenneria</taxon>
    </lineage>
</organism>